<feature type="domain" description="Peptidase M50" evidence="8">
    <location>
        <begin position="66"/>
        <end position="160"/>
    </location>
</feature>
<evidence type="ECO:0000313" key="10">
    <source>
        <dbReference type="Proteomes" id="UP001163624"/>
    </source>
</evidence>
<reference evidence="9" key="1">
    <citation type="submission" date="2022-11" db="EMBL/GenBank/DDBJ databases">
        <title>Pseudomonas triclosanedens sp. nov., a triclosan degrader isolated from activated sludge.</title>
        <authorList>
            <person name="Yin Y."/>
            <person name="Lu Z."/>
        </authorList>
    </citation>
    <scope>NUCLEOTIDE SEQUENCE</scope>
    <source>
        <strain evidence="9">ZM23</strain>
    </source>
</reference>
<dbReference type="RefSeq" id="WP_254476702.1">
    <property type="nucleotide sequence ID" value="NZ_CP113432.1"/>
</dbReference>
<organism evidence="9 10">
    <name type="scientific">Pseudomonas triclosanedens</name>
    <dbReference type="NCBI Taxonomy" id="2961893"/>
    <lineage>
        <taxon>Bacteria</taxon>
        <taxon>Pseudomonadati</taxon>
        <taxon>Pseudomonadota</taxon>
        <taxon>Gammaproteobacteria</taxon>
        <taxon>Pseudomonadales</taxon>
        <taxon>Pseudomonadaceae</taxon>
        <taxon>Pseudomonas</taxon>
    </lineage>
</organism>
<keyword evidence="4 7" id="KW-0812">Transmembrane</keyword>
<accession>A0ABY7A5E8</accession>
<evidence type="ECO:0000256" key="2">
    <source>
        <dbReference type="ARBA" id="ARBA00004141"/>
    </source>
</evidence>
<dbReference type="Proteomes" id="UP001163624">
    <property type="component" value="Chromosome"/>
</dbReference>
<feature type="transmembrane region" description="Helical" evidence="7">
    <location>
        <begin position="30"/>
        <end position="51"/>
    </location>
</feature>
<keyword evidence="10" id="KW-1185">Reference proteome</keyword>
<evidence type="ECO:0000256" key="1">
    <source>
        <dbReference type="ARBA" id="ARBA00001947"/>
    </source>
</evidence>
<comment type="similarity">
    <text evidence="3">Belongs to the peptidase M50B family.</text>
</comment>
<sequence>MTDTQEATRAPLAPVGFWSLPRWLNEPLRLLQKALSLAASISGMALTIVAMPPAPAWLIPGCILGFLVIYLSVFVHELGHLMGARRGGMTVLRMRVGRLDLQARRRGWSVGWRPKADQRLSGFVLAFADPRGPWRQQHLRFVAGGPLANLLLAMLLGLSALWMAPGVVRGLFTALAVCNACLGLANLLPVERKPLVSDGLWWLRWRRGIDTRHPALAFARLMGLACAGTCADEVPETDLLLLESQEQPMPLVAMYIRLKALLIQGRWQEAAALDPPFQAQRMALPELVQRPLYDILRLMNAELAFAEAMASRSAAGLLEDLLPIRLQREYASLWARCLALRAALAGDDQAVAQNLAHGLAHAARSPDLSLEKEEQRLQRHMLQSLRG</sequence>
<dbReference type="CDD" id="cd05709">
    <property type="entry name" value="S2P-M50"/>
    <property type="match status" value="1"/>
</dbReference>
<evidence type="ECO:0000256" key="6">
    <source>
        <dbReference type="ARBA" id="ARBA00023136"/>
    </source>
</evidence>
<comment type="cofactor">
    <cofactor evidence="1">
        <name>Zn(2+)</name>
        <dbReference type="ChEBI" id="CHEBI:29105"/>
    </cofactor>
</comment>
<gene>
    <name evidence="9" type="ORF">OU419_08895</name>
</gene>
<keyword evidence="5 7" id="KW-1133">Transmembrane helix</keyword>
<evidence type="ECO:0000256" key="4">
    <source>
        <dbReference type="ARBA" id="ARBA00022692"/>
    </source>
</evidence>
<keyword evidence="6 7" id="KW-0472">Membrane</keyword>
<feature type="transmembrane region" description="Helical" evidence="7">
    <location>
        <begin position="57"/>
        <end position="76"/>
    </location>
</feature>
<feature type="transmembrane region" description="Helical" evidence="7">
    <location>
        <begin position="141"/>
        <end position="164"/>
    </location>
</feature>
<evidence type="ECO:0000256" key="3">
    <source>
        <dbReference type="ARBA" id="ARBA00007931"/>
    </source>
</evidence>
<evidence type="ECO:0000256" key="7">
    <source>
        <dbReference type="SAM" id="Phobius"/>
    </source>
</evidence>
<evidence type="ECO:0000313" key="9">
    <source>
        <dbReference type="EMBL" id="WAI51348.1"/>
    </source>
</evidence>
<evidence type="ECO:0000259" key="8">
    <source>
        <dbReference type="Pfam" id="PF02163"/>
    </source>
</evidence>
<evidence type="ECO:0000256" key="5">
    <source>
        <dbReference type="ARBA" id="ARBA00022989"/>
    </source>
</evidence>
<dbReference type="Pfam" id="PF02163">
    <property type="entry name" value="Peptidase_M50"/>
    <property type="match status" value="1"/>
</dbReference>
<proteinExistence type="inferred from homology"/>
<protein>
    <submittedName>
        <fullName evidence="9">M50 family metallopeptidase</fullName>
    </submittedName>
</protein>
<comment type="subcellular location">
    <subcellularLocation>
        <location evidence="2">Membrane</location>
        <topology evidence="2">Multi-pass membrane protein</topology>
    </subcellularLocation>
</comment>
<dbReference type="InterPro" id="IPR008915">
    <property type="entry name" value="Peptidase_M50"/>
</dbReference>
<name>A0ABY7A5E8_9PSED</name>
<dbReference type="EMBL" id="CP113432">
    <property type="protein sequence ID" value="WAI51348.1"/>
    <property type="molecule type" value="Genomic_DNA"/>
</dbReference>